<dbReference type="Gene3D" id="3.55.50.10">
    <property type="entry name" value="Baseplate protein-like domains"/>
    <property type="match status" value="1"/>
</dbReference>
<name>A0A1I6KCN9_9FIRM</name>
<keyword evidence="1" id="KW-1133">Transmembrane helix</keyword>
<proteinExistence type="predicted"/>
<evidence type="ECO:0000313" key="2">
    <source>
        <dbReference type="EMBL" id="SFR88977.1"/>
    </source>
</evidence>
<organism evidence="2 3">
    <name type="scientific">Anaeromicropila populeti</name>
    <dbReference type="NCBI Taxonomy" id="37658"/>
    <lineage>
        <taxon>Bacteria</taxon>
        <taxon>Bacillati</taxon>
        <taxon>Bacillota</taxon>
        <taxon>Clostridia</taxon>
        <taxon>Lachnospirales</taxon>
        <taxon>Lachnospiraceae</taxon>
        <taxon>Anaeromicropila</taxon>
    </lineage>
</organism>
<protein>
    <submittedName>
        <fullName evidence="2">Phage late control gene D protein (GPD)</fullName>
    </submittedName>
</protein>
<dbReference type="AlphaFoldDB" id="A0A1I6KCN9"/>
<sequence length="795" mass="85552">MSNLSYDKLKITGCISFETLCDVSMSIVPNEHGVLKVNGIINEATRDAIMQSQLKNQEISLRELDGKGHEISTPVFSGVIGNVEVSEVNGYFTAKAVAYTGSYLLDMEAKSRSFQDIGMTYKQVIKSVLTDTSRASALFRVGIDTKIGKPVIQYLETDWEFIKRMASHLNAVLIPECTYPLPRFWFGIPEQSGACKFLENEYKTGIEQKYFTMGGLQNPLPKSEYQYYLVKSTEQFQIGSQVHFRNQALRIIEKHADIQDGELIFTYKLGKSGLEKNRKYFNTKINGMSILGTVIKTKSETVKIHLDIDEGQKEATAFDYDWTPPTGNMMYCMPKVGTRVSLYMNNTDEQGAKVVNCIRTNGATCPKTTDSTKRSFTTEHGKQMYLNPDTMGLAGDTTEKGEVESAPHKLILDDNNGITIGSKKTLNFTAGEGIKLQAPFVNIQSKLNFMMAQTGGAISPATLANPSTGLSIFNCKDLIGDTSGMFGTVHVTYAPFDDAPKKGKFDWGKLALGVLAGLAVVAVAAAVVFTGGAALAAVGAIASTTVTSMTVGAAVGGAVAVGFVAVGDYKDGNVSDPKKYVYKGLSGAVSGAVCGYFGPGPGMGFMKYVGLSAKGGALGGLAGTATEWLLNKKDYAYDVKASDFFWNSAFGGLGGALGGALSYGLGANGSKLAKEWCSSKNGAKSFIRNVMGDNIVNGSNATARYIQNLYKVSGAKMGINDLARLVQENPMPLLGKAYTGVQRLVVTNGTRETVASGLAGDQMNKIKEHTQNVLKSKEKLQLIFSEDMSCCLEGW</sequence>
<dbReference type="STRING" id="37658.SAMN05661086_02372"/>
<keyword evidence="1" id="KW-0812">Transmembrane</keyword>
<evidence type="ECO:0000256" key="1">
    <source>
        <dbReference type="SAM" id="Phobius"/>
    </source>
</evidence>
<accession>A0A1I6KCN9</accession>
<feature type="transmembrane region" description="Helical" evidence="1">
    <location>
        <begin position="549"/>
        <end position="568"/>
    </location>
</feature>
<gene>
    <name evidence="2" type="ORF">SAMN05661086_02372</name>
</gene>
<dbReference type="OrthoDB" id="95423at2"/>
<evidence type="ECO:0000313" key="3">
    <source>
        <dbReference type="Proteomes" id="UP000199659"/>
    </source>
</evidence>
<keyword evidence="3" id="KW-1185">Reference proteome</keyword>
<keyword evidence="1" id="KW-0472">Membrane</keyword>
<dbReference type="SUPFAM" id="SSF69279">
    <property type="entry name" value="Phage tail proteins"/>
    <property type="match status" value="1"/>
</dbReference>
<reference evidence="2 3" key="1">
    <citation type="submission" date="2016-10" db="EMBL/GenBank/DDBJ databases">
        <authorList>
            <person name="de Groot N.N."/>
        </authorList>
    </citation>
    <scope>NUCLEOTIDE SEQUENCE [LARGE SCALE GENOMIC DNA]</scope>
    <source>
        <strain evidence="2 3">743A</strain>
    </source>
</reference>
<feature type="transmembrane region" description="Helical" evidence="1">
    <location>
        <begin position="580"/>
        <end position="598"/>
    </location>
</feature>
<dbReference type="Proteomes" id="UP000199659">
    <property type="component" value="Unassembled WGS sequence"/>
</dbReference>
<dbReference type="EMBL" id="FOYZ01000008">
    <property type="protein sequence ID" value="SFR88977.1"/>
    <property type="molecule type" value="Genomic_DNA"/>
</dbReference>
<dbReference type="RefSeq" id="WP_092561018.1">
    <property type="nucleotide sequence ID" value="NZ_FOYZ01000008.1"/>
</dbReference>
<feature type="transmembrane region" description="Helical" evidence="1">
    <location>
        <begin position="644"/>
        <end position="665"/>
    </location>
</feature>
<feature type="transmembrane region" description="Helical" evidence="1">
    <location>
        <begin position="510"/>
        <end position="543"/>
    </location>
</feature>